<dbReference type="InterPro" id="IPR004344">
    <property type="entry name" value="TTL/TTLL_fam"/>
</dbReference>
<dbReference type="GO" id="GO:0005829">
    <property type="term" value="C:cytosol"/>
    <property type="evidence" value="ECO:0007669"/>
    <property type="project" value="TreeGrafter"/>
</dbReference>
<dbReference type="PANTHER" id="PTHR24348">
    <property type="entry name" value="SERINE/THREONINE-PROTEIN KINASE UNC-51-RELATED"/>
    <property type="match status" value="1"/>
</dbReference>
<dbReference type="PANTHER" id="PTHR24348:SF22">
    <property type="entry name" value="NON-SPECIFIC SERINE_THREONINE PROTEIN KINASE"/>
    <property type="match status" value="1"/>
</dbReference>
<dbReference type="Pfam" id="PF03133">
    <property type="entry name" value="TTL"/>
    <property type="match status" value="1"/>
</dbReference>
<dbReference type="InterPro" id="IPR000719">
    <property type="entry name" value="Prot_kinase_dom"/>
</dbReference>
<dbReference type="InterPro" id="IPR008271">
    <property type="entry name" value="Ser/Thr_kinase_AS"/>
</dbReference>
<protein>
    <recommendedName>
        <fullName evidence="7">Protein kinase domain-containing protein</fullName>
    </recommendedName>
</protein>
<evidence type="ECO:0000259" key="7">
    <source>
        <dbReference type="PROSITE" id="PS50011"/>
    </source>
</evidence>
<dbReference type="GO" id="GO:0000407">
    <property type="term" value="C:phagophore assembly site"/>
    <property type="evidence" value="ECO:0007669"/>
    <property type="project" value="TreeGrafter"/>
</dbReference>
<dbReference type="PROSITE" id="PS00107">
    <property type="entry name" value="PROTEIN_KINASE_ATP"/>
    <property type="match status" value="1"/>
</dbReference>
<dbReference type="Pfam" id="PF00069">
    <property type="entry name" value="Pkinase"/>
    <property type="match status" value="1"/>
</dbReference>
<keyword evidence="9" id="KW-1185">Reference proteome</keyword>
<proteinExistence type="predicted"/>
<feature type="region of interest" description="Disordered" evidence="6">
    <location>
        <begin position="354"/>
        <end position="390"/>
    </location>
</feature>
<dbReference type="PROSITE" id="PS50011">
    <property type="entry name" value="PROTEIN_KINASE_DOM"/>
    <property type="match status" value="1"/>
</dbReference>
<dbReference type="InterPro" id="IPR017441">
    <property type="entry name" value="Protein_kinase_ATP_BS"/>
</dbReference>
<dbReference type="GO" id="GO:0004674">
    <property type="term" value="F:protein serine/threonine kinase activity"/>
    <property type="evidence" value="ECO:0007669"/>
    <property type="project" value="InterPro"/>
</dbReference>
<evidence type="ECO:0000256" key="1">
    <source>
        <dbReference type="ARBA" id="ARBA00022679"/>
    </source>
</evidence>
<gene>
    <name evidence="8" type="ORF">PPENT_87.1.T1190057</name>
</gene>
<keyword evidence="1" id="KW-0808">Transferase</keyword>
<dbReference type="OrthoDB" id="312599at2759"/>
<keyword evidence="3" id="KW-0418">Kinase</keyword>
<feature type="region of interest" description="Disordered" evidence="6">
    <location>
        <begin position="956"/>
        <end position="989"/>
    </location>
</feature>
<feature type="binding site" evidence="5">
    <location>
        <position position="670"/>
    </location>
    <ligand>
        <name>ATP</name>
        <dbReference type="ChEBI" id="CHEBI:30616"/>
    </ligand>
</feature>
<sequence length="1234" mass="144667">MIANIITLLVSFLSLTFIGLLYTEIVTYKYQKDVEIFIGFLNKFISQNYYNPQSFDRQFNSLLVQPQNDYCIQSDTYKYYHPDSIMKDTYTFREYSGLVKQALQQHFFDVLPNVTLYKRNKDIPNKYKFPLQLTLPYTYYDQLLFTFKVGQSSLCLFQNYNHLPQRSSLSHKNQLMTNQLNYLNDIKNKGLDEDCIVNATFLPKTYRLFEESECKQFFTYLNSTEYQDKVNKDGPQFIVKMGLEVHRGRGITMLFPQETEKLKEKFQNGQVCGQMKTYKVAQQYIGNPLLFKGHKIEFRVYWIIASTNPLIAYAYDKTLIRRCINPFDKFSTLKGAHVCNTAIVKKTLQSMINESQENEDNDENDDNHDDDELTNNNQNQNNYKNQNNNKIQNNTINKSIQDQPNFQDLYIDWKLDYLQEILLKQGKIKNRKWLKQELLPQVDRMIIHAIRSTQYTFAKDSKLGEFFAADFLLTDDLKLHIMEINYNPQTLKTTQARLKQHTKMVQDMVEISNAYLRSRYIRFRKIIDRVLDKLQNGKSKLQDFLNHKMGQEIHQAYYSRLEPNIQISSKNLFRLIMDDGLPGTSKYKDLLQQKQSFCSFTVEIKKLKKINNTMLIQQQQRQMPNTPMQSNARKVIENFSYALTDAIGKGFSSVVYRGRNDETNEIVAIKVIDKKGLKTPLHYQLLKSEVEALSQLNSNNIMRLYKVYYTENNTYLITEYCDSGDLGSLLTKQGTQKEPQLQKLFSGIIQGYKQMKQKGIVHRDLKPANILLKGQIPKIADFGFATTPQTVTTMPNVNVGSPLYMSPQAFKNRYSEKSDIWALGVSLFELLFGQVPWQAGTERELAQKMANVPVNFSGHISNECRDFIQRCLIVDENRRATVEELERHIWLQRQELQVIKGNGFSSIFRGSHGGQSNHIQFQGVQSNGCINTTSPLGENHNKQQIFMQQRESNYGKENTSSISRQQQTSNQQQQLKKRKESQVNESMKQEYFSQREEEWNDNKKNDYIIVAQMNFCRYLYRVASLIDKYRFVTTSYLREKLLFLVNKNIMIKINNLKEVIDNHNSLNLNKFEQYIQNPQFNKLSAAINQYIQKYTLQFNTVWLSLQNPEQKQLLIVDKKFDAVFDDNFTEYESFYIILNSILRSAIKEIEYQLEQKIKFENTQQLLPIDIEGGVILLDYLITYFQLASLIQECFEDHYGFAVDSKIEQIADGKPVRLTYGHYIEIRNKIKQLDI</sequence>
<feature type="compositionally biased region" description="Low complexity" evidence="6">
    <location>
        <begin position="960"/>
        <end position="974"/>
    </location>
</feature>
<name>A0A8S1XCM7_9CILI</name>
<organism evidence="8 9">
    <name type="scientific">Paramecium pentaurelia</name>
    <dbReference type="NCBI Taxonomy" id="43138"/>
    <lineage>
        <taxon>Eukaryota</taxon>
        <taxon>Sar</taxon>
        <taxon>Alveolata</taxon>
        <taxon>Ciliophora</taxon>
        <taxon>Intramacronucleata</taxon>
        <taxon>Oligohymenophorea</taxon>
        <taxon>Peniculida</taxon>
        <taxon>Parameciidae</taxon>
        <taxon>Paramecium</taxon>
    </lineage>
</organism>
<feature type="domain" description="Protein kinase" evidence="7">
    <location>
        <begin position="641"/>
        <end position="891"/>
    </location>
</feature>
<dbReference type="GO" id="GO:0016020">
    <property type="term" value="C:membrane"/>
    <property type="evidence" value="ECO:0007669"/>
    <property type="project" value="TreeGrafter"/>
</dbReference>
<dbReference type="FunFam" id="3.30.200.20:FF:000042">
    <property type="entry name" value="Aurora kinase A"/>
    <property type="match status" value="1"/>
</dbReference>
<keyword evidence="4 5" id="KW-0067">ATP-binding</keyword>
<evidence type="ECO:0000256" key="4">
    <source>
        <dbReference type="ARBA" id="ARBA00022840"/>
    </source>
</evidence>
<dbReference type="GO" id="GO:0005524">
    <property type="term" value="F:ATP binding"/>
    <property type="evidence" value="ECO:0007669"/>
    <property type="project" value="UniProtKB-UniRule"/>
</dbReference>
<evidence type="ECO:0000313" key="9">
    <source>
        <dbReference type="Proteomes" id="UP000689195"/>
    </source>
</evidence>
<feature type="compositionally biased region" description="Acidic residues" evidence="6">
    <location>
        <begin position="356"/>
        <end position="373"/>
    </location>
</feature>
<evidence type="ECO:0000256" key="5">
    <source>
        <dbReference type="PROSITE-ProRule" id="PRU10141"/>
    </source>
</evidence>
<dbReference type="PROSITE" id="PS00108">
    <property type="entry name" value="PROTEIN_KINASE_ST"/>
    <property type="match status" value="1"/>
</dbReference>
<dbReference type="AlphaFoldDB" id="A0A8S1XCM7"/>
<dbReference type="EMBL" id="CAJJDO010000119">
    <property type="protein sequence ID" value="CAD8198552.1"/>
    <property type="molecule type" value="Genomic_DNA"/>
</dbReference>
<dbReference type="GO" id="GO:0005776">
    <property type="term" value="C:autophagosome"/>
    <property type="evidence" value="ECO:0007669"/>
    <property type="project" value="TreeGrafter"/>
</dbReference>
<dbReference type="InterPro" id="IPR045269">
    <property type="entry name" value="Atg1-like"/>
</dbReference>
<evidence type="ECO:0000313" key="8">
    <source>
        <dbReference type="EMBL" id="CAD8198552.1"/>
    </source>
</evidence>
<evidence type="ECO:0000256" key="3">
    <source>
        <dbReference type="ARBA" id="ARBA00022777"/>
    </source>
</evidence>
<dbReference type="GO" id="GO:0010506">
    <property type="term" value="P:regulation of autophagy"/>
    <property type="evidence" value="ECO:0007669"/>
    <property type="project" value="InterPro"/>
</dbReference>
<dbReference type="GO" id="GO:0000045">
    <property type="term" value="P:autophagosome assembly"/>
    <property type="evidence" value="ECO:0007669"/>
    <property type="project" value="TreeGrafter"/>
</dbReference>
<keyword evidence="2 5" id="KW-0547">Nucleotide-binding</keyword>
<dbReference type="FunFam" id="1.10.510.10:FF:000885">
    <property type="entry name" value="Uncharacterized protein"/>
    <property type="match status" value="1"/>
</dbReference>
<comment type="caution">
    <text evidence="8">The sequence shown here is derived from an EMBL/GenBank/DDBJ whole genome shotgun (WGS) entry which is preliminary data.</text>
</comment>
<feature type="compositionally biased region" description="Low complexity" evidence="6">
    <location>
        <begin position="374"/>
        <end position="390"/>
    </location>
</feature>
<reference evidence="8" key="1">
    <citation type="submission" date="2021-01" db="EMBL/GenBank/DDBJ databases">
        <authorList>
            <consortium name="Genoscope - CEA"/>
            <person name="William W."/>
        </authorList>
    </citation>
    <scope>NUCLEOTIDE SEQUENCE</scope>
</reference>
<accession>A0A8S1XCM7</accession>
<evidence type="ECO:0000256" key="2">
    <source>
        <dbReference type="ARBA" id="ARBA00022741"/>
    </source>
</evidence>
<dbReference type="SMART" id="SM00220">
    <property type="entry name" value="S_TKc"/>
    <property type="match status" value="1"/>
</dbReference>
<evidence type="ECO:0000256" key="6">
    <source>
        <dbReference type="SAM" id="MobiDB-lite"/>
    </source>
</evidence>
<dbReference type="PROSITE" id="PS51221">
    <property type="entry name" value="TTL"/>
    <property type="match status" value="1"/>
</dbReference>
<dbReference type="Proteomes" id="UP000689195">
    <property type="component" value="Unassembled WGS sequence"/>
</dbReference>